<gene>
    <name evidence="1" type="ORF">EDD53_0527</name>
</gene>
<proteinExistence type="predicted"/>
<evidence type="ECO:0000313" key="1">
    <source>
        <dbReference type="EMBL" id="RPE71409.1"/>
    </source>
</evidence>
<keyword evidence="2" id="KW-1185">Reference proteome</keyword>
<organism evidence="1 2">
    <name type="scientific">Pacificibacter maritimus</name>
    <dbReference type="NCBI Taxonomy" id="762213"/>
    <lineage>
        <taxon>Bacteria</taxon>
        <taxon>Pseudomonadati</taxon>
        <taxon>Pseudomonadota</taxon>
        <taxon>Alphaproteobacteria</taxon>
        <taxon>Rhodobacterales</taxon>
        <taxon>Roseobacteraceae</taxon>
        <taxon>Pacificibacter</taxon>
    </lineage>
</organism>
<dbReference type="EMBL" id="RKQK01000001">
    <property type="protein sequence ID" value="RPE71409.1"/>
    <property type="molecule type" value="Genomic_DNA"/>
</dbReference>
<dbReference type="InterPro" id="IPR014718">
    <property type="entry name" value="GH-type_carb-bd"/>
</dbReference>
<dbReference type="GO" id="GO:0030246">
    <property type="term" value="F:carbohydrate binding"/>
    <property type="evidence" value="ECO:0007669"/>
    <property type="project" value="InterPro"/>
</dbReference>
<evidence type="ECO:0000313" key="2">
    <source>
        <dbReference type="Proteomes" id="UP000269689"/>
    </source>
</evidence>
<accession>A0A3N4UV86</accession>
<name>A0A3N4UV86_9RHOB</name>
<evidence type="ECO:0008006" key="3">
    <source>
        <dbReference type="Google" id="ProtNLM"/>
    </source>
</evidence>
<reference evidence="1 2" key="1">
    <citation type="submission" date="2018-11" db="EMBL/GenBank/DDBJ databases">
        <title>Genomic Encyclopedia of Type Strains, Phase IV (KMG-IV): sequencing the most valuable type-strain genomes for metagenomic binning, comparative biology and taxonomic classification.</title>
        <authorList>
            <person name="Goeker M."/>
        </authorList>
    </citation>
    <scope>NUCLEOTIDE SEQUENCE [LARGE SCALE GENOMIC DNA]</scope>
    <source>
        <strain evidence="1 2">DSM 104731</strain>
    </source>
</reference>
<dbReference type="Proteomes" id="UP000269689">
    <property type="component" value="Unassembled WGS sequence"/>
</dbReference>
<dbReference type="AlphaFoldDB" id="A0A3N4UV86"/>
<comment type="caution">
    <text evidence="1">The sequence shown here is derived from an EMBL/GenBank/DDBJ whole genome shotgun (WGS) entry which is preliminary data.</text>
</comment>
<sequence>MSGSMTLSAGDVSVRFNPLVGAISAVHMAGQSILHQAHWVGTALADCADAPVDAHLSGDFFCAPFGGSGLSDIPPHGWPANTPWSITHTSETPQAAQLSAKLQRDVFGARLTKTVQLISGHSAVYQTHHISGGQGHLTFAHHPMVHVAQGCHIGFSRKLCAITPDNPLEPQHRLAYPARSTDLARFPSKDGGNVDLHHYPFQDADEVTAQKAQGHEDFVTLVEAPEAAIGWTAVTRRAEKDIVIFLKDPKVAPVTMLWHSNGGRAYAPWNGQHKSVLGVEDGCCAGASTLADAAKDNAIARENIATHIHLAPTKTTVMRHAILRVARPEHWQSVADIVPSGDSLRLISGDGAQLDVAFDCGFFPHSSSR</sequence>
<dbReference type="Gene3D" id="2.70.98.10">
    <property type="match status" value="1"/>
</dbReference>
<protein>
    <recommendedName>
        <fullName evidence="3">Aldose 1-epimerase</fullName>
    </recommendedName>
</protein>